<evidence type="ECO:0000313" key="1">
    <source>
        <dbReference type="EMBL" id="UZZ64342.1"/>
    </source>
</evidence>
<dbReference type="EMBL" id="OP744025">
    <property type="protein sequence ID" value="UZZ64342.1"/>
    <property type="molecule type" value="Genomic_DNA"/>
</dbReference>
<keyword evidence="2" id="KW-1185">Reference proteome</keyword>
<organism evidence="1 2">
    <name type="scientific">Escherichia phage A5-4</name>
    <dbReference type="NCBI Taxonomy" id="2996162"/>
    <lineage>
        <taxon>Viruses</taxon>
        <taxon>Duplodnaviria</taxon>
        <taxon>Heunggongvirae</taxon>
        <taxon>Uroviricota</taxon>
        <taxon>Caudoviricetes</taxon>
        <taxon>Vequintavirinae</taxon>
    </lineage>
</organism>
<sequence>MLQLNAKLDKEITEFWDMVVATDVDGVASPYLNNIEYHNVAAMNAEYAEEGGADKFAKSNGFTDANDMMQSVLWQAQEDFEEKTLEFARRS</sequence>
<evidence type="ECO:0000313" key="2">
    <source>
        <dbReference type="Proteomes" id="UP001236076"/>
    </source>
</evidence>
<accession>A0AAE9PZR3</accession>
<dbReference type="Proteomes" id="UP001236076">
    <property type="component" value="Segment"/>
</dbReference>
<proteinExistence type="predicted"/>
<reference evidence="1 2" key="1">
    <citation type="submission" date="2022-10" db="EMBL/GenBank/DDBJ databases">
        <authorList>
            <person name="Cortes-Martin A."/>
            <person name="Buttimer C.T.H."/>
            <person name="Hill C."/>
        </authorList>
    </citation>
    <scope>NUCLEOTIDE SEQUENCE [LARGE SCALE GENOMIC DNA]</scope>
</reference>
<name>A0AAE9PZR3_9CAUD</name>
<protein>
    <submittedName>
        <fullName evidence="1">Uncharacterized protein</fullName>
    </submittedName>
</protein>
<gene>
    <name evidence="1" type="ORF">A54_102</name>
</gene>